<organism evidence="6 7">
    <name type="scientific">Rhodanobacter geophilus</name>
    <dbReference type="NCBI Taxonomy" id="3162488"/>
    <lineage>
        <taxon>Bacteria</taxon>
        <taxon>Pseudomonadati</taxon>
        <taxon>Pseudomonadota</taxon>
        <taxon>Gammaproteobacteria</taxon>
        <taxon>Lysobacterales</taxon>
        <taxon>Rhodanobacteraceae</taxon>
        <taxon>Rhodanobacter</taxon>
    </lineage>
</organism>
<protein>
    <recommendedName>
        <fullName evidence="2 4">NADH-quinone oxidoreductase subunit J</fullName>
        <ecNumber evidence="4">7.1.1.-</ecNumber>
    </recommendedName>
</protein>
<evidence type="ECO:0000313" key="7">
    <source>
        <dbReference type="Proteomes" id="UP001556170"/>
    </source>
</evidence>
<keyword evidence="4" id="KW-0874">Quinone</keyword>
<comment type="similarity">
    <text evidence="1 4">Belongs to the complex I subunit 6 family.</text>
</comment>
<feature type="transmembrane region" description="Helical" evidence="4">
    <location>
        <begin position="6"/>
        <end position="27"/>
    </location>
</feature>
<dbReference type="Pfam" id="PF00499">
    <property type="entry name" value="Oxidored_q3"/>
    <property type="match status" value="1"/>
</dbReference>
<dbReference type="NCBIfam" id="NF005164">
    <property type="entry name" value="PRK06638.1-4"/>
    <property type="match status" value="1"/>
</dbReference>
<comment type="catalytic activity">
    <reaction evidence="4">
        <text>a quinone + NADH + 5 H(+)(in) = a quinol + NAD(+) + 4 H(+)(out)</text>
        <dbReference type="Rhea" id="RHEA:57888"/>
        <dbReference type="ChEBI" id="CHEBI:15378"/>
        <dbReference type="ChEBI" id="CHEBI:24646"/>
        <dbReference type="ChEBI" id="CHEBI:57540"/>
        <dbReference type="ChEBI" id="CHEBI:57945"/>
        <dbReference type="ChEBI" id="CHEBI:132124"/>
    </reaction>
</comment>
<reference evidence="6 7" key="1">
    <citation type="submission" date="2024-06" db="EMBL/GenBank/DDBJ databases">
        <authorList>
            <person name="Woo H."/>
        </authorList>
    </citation>
    <scope>NUCLEOTIDE SEQUENCE [LARGE SCALE GENOMIC DNA]</scope>
    <source>
        <strain evidence="6 7">S2-g</strain>
    </source>
</reference>
<keyword evidence="4" id="KW-0812">Transmembrane</keyword>
<gene>
    <name evidence="6" type="ORF">ABQJ56_11265</name>
</gene>
<keyword evidence="6" id="KW-0560">Oxidoreductase</keyword>
<evidence type="ECO:0000256" key="4">
    <source>
        <dbReference type="RuleBase" id="RU004429"/>
    </source>
</evidence>
<dbReference type="Proteomes" id="UP001556170">
    <property type="component" value="Unassembled WGS sequence"/>
</dbReference>
<keyword evidence="4" id="KW-1133">Transmembrane helix</keyword>
<dbReference type="Gene3D" id="1.20.120.1200">
    <property type="entry name" value="NADH-ubiquinone/plastoquinone oxidoreductase chain 6, subunit NuoJ"/>
    <property type="match status" value="1"/>
</dbReference>
<feature type="transmembrane region" description="Helical" evidence="4">
    <location>
        <begin position="95"/>
        <end position="116"/>
    </location>
</feature>
<dbReference type="EMBL" id="JBFOHL010000009">
    <property type="protein sequence ID" value="MEW9624805.1"/>
    <property type="molecule type" value="Genomic_DNA"/>
</dbReference>
<feature type="transmembrane region" description="Helical" evidence="4">
    <location>
        <begin position="34"/>
        <end position="53"/>
    </location>
</feature>
<feature type="transmembrane region" description="Helical" evidence="4">
    <location>
        <begin position="145"/>
        <end position="168"/>
    </location>
</feature>
<comment type="function">
    <text evidence="4">NDH-1 shuttles electrons from NADH, via FMN and iron-sulfur (Fe-S) centers, to quinones in the respiratory chain. Couples the redox reaction to proton translocation (for every two electrons transferred, four hydrogen ions are translocated across the cytoplasmic membrane), and thus conserves the redox energy in a proton gradient.</text>
</comment>
<feature type="region of interest" description="Disordered" evidence="5">
    <location>
        <begin position="199"/>
        <end position="221"/>
    </location>
</feature>
<accession>A0ABV3QQE0</accession>
<evidence type="ECO:0000256" key="1">
    <source>
        <dbReference type="ARBA" id="ARBA00005698"/>
    </source>
</evidence>
<feature type="compositionally biased region" description="Low complexity" evidence="5">
    <location>
        <begin position="203"/>
        <end position="212"/>
    </location>
</feature>
<name>A0ABV3QQE0_9GAMM</name>
<dbReference type="GO" id="GO:0050136">
    <property type="term" value="F:NADH dehydrogenase (quinone) (non-electrogenic) activity"/>
    <property type="evidence" value="ECO:0007669"/>
    <property type="project" value="UniProtKB-EC"/>
</dbReference>
<dbReference type="PANTHER" id="PTHR33269:SF17">
    <property type="entry name" value="NADH-UBIQUINONE OXIDOREDUCTASE CHAIN 6"/>
    <property type="match status" value="1"/>
</dbReference>
<keyword evidence="4" id="KW-1003">Cell membrane</keyword>
<dbReference type="PANTHER" id="PTHR33269">
    <property type="entry name" value="NADH-UBIQUINONE OXIDOREDUCTASE CHAIN 6"/>
    <property type="match status" value="1"/>
</dbReference>
<keyword evidence="7" id="KW-1185">Reference proteome</keyword>
<dbReference type="InterPro" id="IPR001457">
    <property type="entry name" value="NADH_UbQ/plastoQ_OxRdtase_su6"/>
</dbReference>
<comment type="subcellular location">
    <subcellularLocation>
        <location evidence="4">Cell membrane</location>
        <topology evidence="4">Multi-pass membrane protein</topology>
    </subcellularLocation>
</comment>
<keyword evidence="4" id="KW-0520">NAD</keyword>
<proteinExistence type="inferred from homology"/>
<feature type="transmembrane region" description="Helical" evidence="4">
    <location>
        <begin position="59"/>
        <end position="83"/>
    </location>
</feature>
<dbReference type="RefSeq" id="WP_367845109.1">
    <property type="nucleotide sequence ID" value="NZ_JBFOHL010000009.1"/>
</dbReference>
<evidence type="ECO:0000256" key="3">
    <source>
        <dbReference type="ARBA" id="ARBA00025811"/>
    </source>
</evidence>
<sequence>MIDPNLFQLVCFYAFSAVTVAAALAVISLRNSVHAVLALVLTFFSTACIWMLAEAEFLAIALIVVYVGAVMVLFLFVVMMLDIDQEKLREGFVKFLPVGLVVAVVMLVEMLALIGVRVMHAQTMGANPAGDSNTAWLGKALYTQYLLPFEVAALILTVGVIAAVALTLRQRTGTKRQLASQQVAINPRDRVRVVKMAAERPAAEAAPVPAQEVSTLQEPRP</sequence>
<evidence type="ECO:0000256" key="2">
    <source>
        <dbReference type="ARBA" id="ARBA00019907"/>
    </source>
</evidence>
<evidence type="ECO:0000256" key="5">
    <source>
        <dbReference type="SAM" id="MobiDB-lite"/>
    </source>
</evidence>
<comment type="caution">
    <text evidence="6">The sequence shown here is derived from an EMBL/GenBank/DDBJ whole genome shotgun (WGS) entry which is preliminary data.</text>
</comment>
<comment type="subunit">
    <text evidence="3">Composed of 13 different subunits. Subunits NuoA, H, J, K, L, M, N constitute the membrane sector of the complex.</text>
</comment>
<dbReference type="InterPro" id="IPR042106">
    <property type="entry name" value="Nuo/plastoQ_OxRdtase_6_NuoJ"/>
</dbReference>
<evidence type="ECO:0000313" key="6">
    <source>
        <dbReference type="EMBL" id="MEW9624805.1"/>
    </source>
</evidence>
<dbReference type="EC" id="7.1.1.-" evidence="4"/>
<keyword evidence="4" id="KW-0472">Membrane</keyword>